<evidence type="ECO:0000313" key="2">
    <source>
        <dbReference type="Proteomes" id="UP001060027"/>
    </source>
</evidence>
<proteinExistence type="predicted"/>
<keyword evidence="2" id="KW-1185">Reference proteome</keyword>
<name>A0ABM7UPD2_9STRE</name>
<organism evidence="1 2">
    <name type="scientific">Streptococcus toyakuensis</name>
    <dbReference type="NCBI Taxonomy" id="2819619"/>
    <lineage>
        <taxon>Bacteria</taxon>
        <taxon>Bacillati</taxon>
        <taxon>Bacillota</taxon>
        <taxon>Bacilli</taxon>
        <taxon>Lactobacillales</taxon>
        <taxon>Streptococcaceae</taxon>
        <taxon>Streptococcus</taxon>
        <taxon>Streptococcus mitis group</taxon>
    </lineage>
</organism>
<reference evidence="1" key="1">
    <citation type="journal article" date="2022" name="J Glob Antimicrob Resist">
        <title>Identification and characterisation of a novel multidrug-resistant streptococcus, Streptococcus toyakuensis sp. nov., from a blood sample.</title>
        <authorList>
            <person name="Wajima T."/>
            <person name="Hagimoto A."/>
            <person name="Tanaka E."/>
            <person name="Kawamura Y."/>
            <person name="Nakaminami H."/>
        </authorList>
    </citation>
    <scope>NUCLEOTIDE SEQUENCE</scope>
    <source>
        <strain evidence="1">TP1632</strain>
    </source>
</reference>
<dbReference type="Proteomes" id="UP001060027">
    <property type="component" value="Chromosome"/>
</dbReference>
<sequence length="358" mass="42264">MKTEYKDDFDETVEFKGTSIRYSQYKHGIASFDNVTSSIYKKLFKSFLNEKDLIFQTTLESKIEFLISYLFQYGTVDLISSDMYPKHRKFQGTLLEIFYRYKTQELLSNIENGERDRIIHGLKQLILDNTVNNKIDGLIDDVETYLEYFDQITQVNAESHYDWDYKYAILGVESILTEDYNIPLSSVVLNIDEEDKTVKAAKEFGFKEVLPFDSEKCTLGRMADFFSNFFGRMLKSIYDEMILKGNEELNKSWFDLNIDQFIIYKELGNFFIDRKNIYYVTQIQANPYIPMTLFNLFSYISEFQTIENYKKISPSEHSMSFNSLNKEVVQAKFVTNDPRDRMIIKQEDSYQSIPLSKL</sequence>
<gene>
    <name evidence="1" type="ORF">STYK_00650</name>
</gene>
<dbReference type="EMBL" id="AP024523">
    <property type="protein sequence ID" value="BDB08251.1"/>
    <property type="molecule type" value="Genomic_DNA"/>
</dbReference>
<protein>
    <submittedName>
        <fullName evidence="1">Uncharacterized protein</fullName>
    </submittedName>
</protein>
<accession>A0ABM7UPD2</accession>
<evidence type="ECO:0000313" key="1">
    <source>
        <dbReference type="EMBL" id="BDB08251.1"/>
    </source>
</evidence>
<dbReference type="RefSeq" id="WP_261805023.1">
    <property type="nucleotide sequence ID" value="NZ_AP024523.1"/>
</dbReference>